<organism evidence="2 3">
    <name type="scientific">Phocaeicola vulgatus</name>
    <name type="common">Bacteroides vulgatus</name>
    <dbReference type="NCBI Taxonomy" id="821"/>
    <lineage>
        <taxon>Bacteria</taxon>
        <taxon>Pseudomonadati</taxon>
        <taxon>Bacteroidota</taxon>
        <taxon>Bacteroidia</taxon>
        <taxon>Bacteroidales</taxon>
        <taxon>Bacteroidaceae</taxon>
        <taxon>Phocaeicola</taxon>
    </lineage>
</organism>
<feature type="compositionally biased region" description="Basic and acidic residues" evidence="1">
    <location>
        <begin position="23"/>
        <end position="42"/>
    </location>
</feature>
<accession>A0AAW5AWY6</accession>
<name>A0AAW5AWY6_PHOVU</name>
<sequence>MKDSRTITGDLMEKGYLYGVYSRHEQSGQRSDEKASVDEKQKSRIMVRNLKSKQ</sequence>
<evidence type="ECO:0000313" key="2">
    <source>
        <dbReference type="EMBL" id="MCG0342746.1"/>
    </source>
</evidence>
<comment type="caution">
    <text evidence="2">The sequence shown here is derived from an EMBL/GenBank/DDBJ whole genome shotgun (WGS) entry which is preliminary data.</text>
</comment>
<dbReference type="Proteomes" id="UP001201179">
    <property type="component" value="Unassembled WGS sequence"/>
</dbReference>
<evidence type="ECO:0000313" key="3">
    <source>
        <dbReference type="Proteomes" id="UP001201179"/>
    </source>
</evidence>
<dbReference type="EMBL" id="JAKKWZ010000109">
    <property type="protein sequence ID" value="MCG0342746.1"/>
    <property type="molecule type" value="Genomic_DNA"/>
</dbReference>
<reference evidence="2" key="1">
    <citation type="submission" date="2022-01" db="EMBL/GenBank/DDBJ databases">
        <authorList>
            <person name="Mingchao X."/>
        </authorList>
    </citation>
    <scope>NUCLEOTIDE SEQUENCE</scope>
    <source>
        <strain evidence="2">Bv4372</strain>
    </source>
</reference>
<dbReference type="RefSeq" id="WP_007839679.1">
    <property type="nucleotide sequence ID" value="NZ_JABDSG010000012.1"/>
</dbReference>
<gene>
    <name evidence="2" type="ORF">L4X52_22710</name>
</gene>
<dbReference type="AlphaFoldDB" id="A0AAW5AWY6"/>
<proteinExistence type="predicted"/>
<protein>
    <submittedName>
        <fullName evidence="2">Uncharacterized protein</fullName>
    </submittedName>
</protein>
<evidence type="ECO:0000256" key="1">
    <source>
        <dbReference type="SAM" id="MobiDB-lite"/>
    </source>
</evidence>
<feature type="region of interest" description="Disordered" evidence="1">
    <location>
        <begin position="23"/>
        <end position="54"/>
    </location>
</feature>